<accession>A0A1S1LD41</accession>
<name>A0A1S1LD41_MYCCH</name>
<evidence type="ECO:0000313" key="3">
    <source>
        <dbReference type="Proteomes" id="UP000180043"/>
    </source>
</evidence>
<feature type="region of interest" description="Disordered" evidence="1">
    <location>
        <begin position="78"/>
        <end position="102"/>
    </location>
</feature>
<evidence type="ECO:0000313" key="2">
    <source>
        <dbReference type="EMBL" id="OHU47338.1"/>
    </source>
</evidence>
<protein>
    <submittedName>
        <fullName evidence="2">Uncharacterized protein</fullName>
    </submittedName>
</protein>
<dbReference type="EMBL" id="MLIQ01000042">
    <property type="protein sequence ID" value="OHU47338.1"/>
    <property type="molecule type" value="Genomic_DNA"/>
</dbReference>
<gene>
    <name evidence="2" type="ORF">BKG82_27180</name>
</gene>
<reference evidence="2 3" key="1">
    <citation type="submission" date="2016-10" db="EMBL/GenBank/DDBJ databases">
        <title>Evaluation of Human, Veterinary and Environmental Mycobacterium chelonae Isolates by Core Genome Phylogenomic Analysis, Targeted Gene Comparison, and Anti-microbial Susceptibility Patterns: A Tale of Mistaken Identities.</title>
        <authorList>
            <person name="Fogelson S.B."/>
            <person name="Camus A.C."/>
            <person name="Lorenz W."/>
            <person name="Vasireddy R."/>
            <person name="Vasireddy S."/>
            <person name="Smith T."/>
            <person name="Brown-Elliott B.A."/>
            <person name="Wallace R.J.Jr."/>
            <person name="Hasan N.A."/>
            <person name="Reischl U."/>
            <person name="Sanchez S."/>
        </authorList>
    </citation>
    <scope>NUCLEOTIDE SEQUENCE [LARGE SCALE GENOMIC DNA]</scope>
    <source>
        <strain evidence="2 3">15515</strain>
    </source>
</reference>
<dbReference type="AlphaFoldDB" id="A0A1S1LD41"/>
<comment type="caution">
    <text evidence="2">The sequence shown here is derived from an EMBL/GenBank/DDBJ whole genome shotgun (WGS) entry which is preliminary data.</text>
</comment>
<dbReference type="RefSeq" id="WP_070947957.1">
    <property type="nucleotide sequence ID" value="NZ_MLIQ01000042.1"/>
</dbReference>
<organism evidence="2 3">
    <name type="scientific">Mycobacteroides chelonae</name>
    <name type="common">Mycobacterium chelonae</name>
    <dbReference type="NCBI Taxonomy" id="1774"/>
    <lineage>
        <taxon>Bacteria</taxon>
        <taxon>Bacillati</taxon>
        <taxon>Actinomycetota</taxon>
        <taxon>Actinomycetes</taxon>
        <taxon>Mycobacteriales</taxon>
        <taxon>Mycobacteriaceae</taxon>
        <taxon>Mycobacteroides</taxon>
    </lineage>
</organism>
<proteinExistence type="predicted"/>
<evidence type="ECO:0000256" key="1">
    <source>
        <dbReference type="SAM" id="MobiDB-lite"/>
    </source>
</evidence>
<dbReference type="Proteomes" id="UP000180043">
    <property type="component" value="Unassembled WGS sequence"/>
</dbReference>
<sequence length="102" mass="11477">METPPSTAPTETWRDDLRLDTPDQVVDFIASVAHDVVDKANAGRSGDEEQYRAAIARTFDAITSRLLAHPDAGFTQRLRRTLPRADHRLPTQTRARLRTAPR</sequence>